<evidence type="ECO:0000313" key="2">
    <source>
        <dbReference type="Proteomes" id="UP000187495"/>
    </source>
</evidence>
<gene>
    <name evidence="1" type="ORF">SAMN02745664_102124</name>
</gene>
<dbReference type="RefSeq" id="WP_018652615.1">
    <property type="nucleotide sequence ID" value="NZ_FTNU01000002.1"/>
</dbReference>
<sequence>MRKFIYILIVILLLVLFIKPTIQEFFAKDDCLDRGGSYNAQSQICEGARSPN</sequence>
<organism evidence="1 2">
    <name type="scientific">Moraxella cuniculi DSM 21768</name>
    <dbReference type="NCBI Taxonomy" id="1122245"/>
    <lineage>
        <taxon>Bacteria</taxon>
        <taxon>Pseudomonadati</taxon>
        <taxon>Pseudomonadota</taxon>
        <taxon>Gammaproteobacteria</taxon>
        <taxon>Moraxellales</taxon>
        <taxon>Moraxellaceae</taxon>
        <taxon>Moraxella</taxon>
    </lineage>
</organism>
<dbReference type="EMBL" id="FTNU01000002">
    <property type="protein sequence ID" value="SIR79424.1"/>
    <property type="molecule type" value="Genomic_DNA"/>
</dbReference>
<proteinExistence type="predicted"/>
<protein>
    <submittedName>
        <fullName evidence="1">Uncharacterized protein</fullName>
    </submittedName>
</protein>
<keyword evidence="2" id="KW-1185">Reference proteome</keyword>
<accession>A0A1N7DUC2</accession>
<dbReference type="Proteomes" id="UP000187495">
    <property type="component" value="Unassembled WGS sequence"/>
</dbReference>
<dbReference type="AlphaFoldDB" id="A0A1N7DUC2"/>
<reference evidence="2" key="1">
    <citation type="submission" date="2017-01" db="EMBL/GenBank/DDBJ databases">
        <authorList>
            <person name="Varghese N."/>
            <person name="Submissions S."/>
        </authorList>
    </citation>
    <scope>NUCLEOTIDE SEQUENCE [LARGE SCALE GENOMIC DNA]</scope>
    <source>
        <strain evidence="2">DSM 21768</strain>
    </source>
</reference>
<name>A0A1N7DUC2_9GAMM</name>
<evidence type="ECO:0000313" key="1">
    <source>
        <dbReference type="EMBL" id="SIR79424.1"/>
    </source>
</evidence>